<evidence type="ECO:0000313" key="2">
    <source>
        <dbReference type="EMBL" id="GEL98769.1"/>
    </source>
</evidence>
<dbReference type="PANTHER" id="PTHR35908:SF1">
    <property type="entry name" value="CONSERVED PROTEIN"/>
    <property type="match status" value="1"/>
</dbReference>
<dbReference type="InterPro" id="IPR037523">
    <property type="entry name" value="VOC_core"/>
</dbReference>
<protein>
    <submittedName>
        <fullName evidence="2">Glyoxalase</fullName>
    </submittedName>
</protein>
<evidence type="ECO:0000313" key="3">
    <source>
        <dbReference type="Proteomes" id="UP000321049"/>
    </source>
</evidence>
<dbReference type="OrthoDB" id="1645442at2"/>
<gene>
    <name evidence="2" type="ORF">CTE05_23160</name>
</gene>
<dbReference type="SUPFAM" id="SSF54593">
    <property type="entry name" value="Glyoxalase/Bleomycin resistance protein/Dihydroxybiphenyl dioxygenase"/>
    <property type="match status" value="1"/>
</dbReference>
<comment type="caution">
    <text evidence="2">The sequence shown here is derived from an EMBL/GenBank/DDBJ whole genome shotgun (WGS) entry which is preliminary data.</text>
</comment>
<proteinExistence type="predicted"/>
<dbReference type="Gene3D" id="3.10.180.10">
    <property type="entry name" value="2,3-Dihydroxybiphenyl 1,2-Dioxygenase, domain 1"/>
    <property type="match status" value="1"/>
</dbReference>
<dbReference type="PANTHER" id="PTHR35908">
    <property type="entry name" value="HYPOTHETICAL FUSION PROTEIN"/>
    <property type="match status" value="1"/>
</dbReference>
<dbReference type="PROSITE" id="PS51819">
    <property type="entry name" value="VOC"/>
    <property type="match status" value="1"/>
</dbReference>
<dbReference type="RefSeq" id="WP_146846277.1">
    <property type="nucleotide sequence ID" value="NZ_BJWH01000011.1"/>
</dbReference>
<feature type="domain" description="VOC" evidence="1">
    <location>
        <begin position="5"/>
        <end position="129"/>
    </location>
</feature>
<dbReference type="Pfam" id="PF18029">
    <property type="entry name" value="Glyoxalase_6"/>
    <property type="match status" value="1"/>
</dbReference>
<organism evidence="2 3">
    <name type="scientific">Cellulomonas terrae</name>
    <dbReference type="NCBI Taxonomy" id="311234"/>
    <lineage>
        <taxon>Bacteria</taxon>
        <taxon>Bacillati</taxon>
        <taxon>Actinomycetota</taxon>
        <taxon>Actinomycetes</taxon>
        <taxon>Micrococcales</taxon>
        <taxon>Cellulomonadaceae</taxon>
        <taxon>Cellulomonas</taxon>
    </lineage>
</organism>
<name>A0A511JLJ3_9CELL</name>
<keyword evidence="3" id="KW-1185">Reference proteome</keyword>
<dbReference type="AlphaFoldDB" id="A0A511JLJ3"/>
<dbReference type="EMBL" id="BJWH01000011">
    <property type="protein sequence ID" value="GEL98769.1"/>
    <property type="molecule type" value="Genomic_DNA"/>
</dbReference>
<sequence length="131" mass="14671">MTTRHLRQPTLDCAEPRVLAEFFRQLLGWVYADGHEETEPAGDDFLLLIDPDRPVRLGFQRSDATVAPWRVGARVHLDLDVDDLDVGHEDAIRLGARPLTGTPEEEGHADDPFRVYADPSGHPFCLCLADQ</sequence>
<evidence type="ECO:0000259" key="1">
    <source>
        <dbReference type="PROSITE" id="PS51819"/>
    </source>
</evidence>
<reference evidence="2 3" key="1">
    <citation type="submission" date="2019-07" db="EMBL/GenBank/DDBJ databases">
        <title>Whole genome shotgun sequence of Cellulomonas terrae NBRC 100819.</title>
        <authorList>
            <person name="Hosoyama A."/>
            <person name="Uohara A."/>
            <person name="Ohji S."/>
            <person name="Ichikawa N."/>
        </authorList>
    </citation>
    <scope>NUCLEOTIDE SEQUENCE [LARGE SCALE GENOMIC DNA]</scope>
    <source>
        <strain evidence="2 3">NBRC 100819</strain>
    </source>
</reference>
<dbReference type="Proteomes" id="UP000321049">
    <property type="component" value="Unassembled WGS sequence"/>
</dbReference>
<accession>A0A511JLJ3</accession>
<dbReference type="InterPro" id="IPR029068">
    <property type="entry name" value="Glyas_Bleomycin-R_OHBP_Dase"/>
</dbReference>
<dbReference type="InterPro" id="IPR041581">
    <property type="entry name" value="Glyoxalase_6"/>
</dbReference>